<gene>
    <name evidence="10" type="primary">JHD1_1</name>
    <name evidence="10" type="ORF">H4R34_005362</name>
</gene>
<protein>
    <recommendedName>
        <fullName evidence="3">JmjC domain-containing histone demethylation protein 1</fullName>
        <ecNumber evidence="2">1.14.11.27</ecNumber>
    </recommendedName>
</protein>
<dbReference type="InterPro" id="IPR019786">
    <property type="entry name" value="Zinc_finger_PHD-type_CS"/>
</dbReference>
<evidence type="ECO:0000256" key="8">
    <source>
        <dbReference type="SAM" id="MobiDB-lite"/>
    </source>
</evidence>
<evidence type="ECO:0000313" key="10">
    <source>
        <dbReference type="EMBL" id="KAJ1972581.1"/>
    </source>
</evidence>
<dbReference type="EMBL" id="JANBQB010001016">
    <property type="protein sequence ID" value="KAJ1972581.1"/>
    <property type="molecule type" value="Genomic_DNA"/>
</dbReference>
<sequence>MKPASKRKAAGSPTKAQARSKRRHSRDLCPLCPGNTAPHSRSQNKPASTNSSKSQDEESAVYDTWLQCNACRAWYHARCVGLAAAECQRIKRYHCQTCQPTAGPTVYYAQRTLRRSGRAHTVINYADLNEGVAGDVYKYTKLLQARTFAPSPFPVFETGQFLTATWLETHGLDEPILVRKPQGLGLVMPSPDLSVDEIAQLIGPETPVDVIDVANQGELTGWNLGQWAKYVNQRIRDRILNVISLEVSDTPLTRLIQRPRVVREIDWISTVWPTELKDQGEYPKVQHYCLMSVRDSYTDL</sequence>
<accession>A0A9W8B3R1</accession>
<dbReference type="OrthoDB" id="5876800at2759"/>
<proteinExistence type="predicted"/>
<dbReference type="InterPro" id="IPR011011">
    <property type="entry name" value="Znf_FYVE_PHD"/>
</dbReference>
<dbReference type="SUPFAM" id="SSF57903">
    <property type="entry name" value="FYVE/PHD zinc finger"/>
    <property type="match status" value="1"/>
</dbReference>
<evidence type="ECO:0000259" key="9">
    <source>
        <dbReference type="SMART" id="SM00249"/>
    </source>
</evidence>
<dbReference type="Proteomes" id="UP001151582">
    <property type="component" value="Unassembled WGS sequence"/>
</dbReference>
<feature type="region of interest" description="Disordered" evidence="8">
    <location>
        <begin position="1"/>
        <end position="56"/>
    </location>
</feature>
<keyword evidence="6" id="KW-0862">Zinc</keyword>
<dbReference type="SMART" id="SM00249">
    <property type="entry name" value="PHD"/>
    <property type="match status" value="1"/>
</dbReference>
<evidence type="ECO:0000256" key="1">
    <source>
        <dbReference type="ARBA" id="ARBA00001954"/>
    </source>
</evidence>
<comment type="catalytic activity">
    <reaction evidence="7">
        <text>N(6),N(6)-dimethyl-L-lysyl(36)-[histone H3] + 2 2-oxoglutarate + 2 O2 = L-lysyl(36)-[histone H3] + 2 formaldehyde + 2 succinate + 2 CO2</text>
        <dbReference type="Rhea" id="RHEA:42032"/>
        <dbReference type="Rhea" id="RHEA-COMP:9785"/>
        <dbReference type="Rhea" id="RHEA-COMP:9787"/>
        <dbReference type="ChEBI" id="CHEBI:15379"/>
        <dbReference type="ChEBI" id="CHEBI:16526"/>
        <dbReference type="ChEBI" id="CHEBI:16810"/>
        <dbReference type="ChEBI" id="CHEBI:16842"/>
        <dbReference type="ChEBI" id="CHEBI:29969"/>
        <dbReference type="ChEBI" id="CHEBI:30031"/>
        <dbReference type="ChEBI" id="CHEBI:61976"/>
        <dbReference type="EC" id="1.14.11.27"/>
    </reaction>
</comment>
<evidence type="ECO:0000256" key="5">
    <source>
        <dbReference type="ARBA" id="ARBA00022771"/>
    </source>
</evidence>
<dbReference type="Gene3D" id="2.60.120.650">
    <property type="entry name" value="Cupin"/>
    <property type="match status" value="1"/>
</dbReference>
<evidence type="ECO:0000256" key="3">
    <source>
        <dbReference type="ARBA" id="ARBA00015153"/>
    </source>
</evidence>
<dbReference type="InterPro" id="IPR050690">
    <property type="entry name" value="JHDM1_Histone_Demethylase"/>
</dbReference>
<keyword evidence="11" id="KW-1185">Reference proteome</keyword>
<dbReference type="GO" id="GO:0140680">
    <property type="term" value="F:histone H3K36me/H3K36me2 demethylase activity"/>
    <property type="evidence" value="ECO:0007669"/>
    <property type="project" value="UniProtKB-EC"/>
</dbReference>
<dbReference type="InterPro" id="IPR001965">
    <property type="entry name" value="Znf_PHD"/>
</dbReference>
<dbReference type="EC" id="1.14.11.27" evidence="2"/>
<evidence type="ECO:0000256" key="4">
    <source>
        <dbReference type="ARBA" id="ARBA00022723"/>
    </source>
</evidence>
<keyword evidence="4" id="KW-0479">Metal-binding</keyword>
<dbReference type="PROSITE" id="PS01359">
    <property type="entry name" value="ZF_PHD_1"/>
    <property type="match status" value="1"/>
</dbReference>
<comment type="cofactor">
    <cofactor evidence="1">
        <name>Fe(2+)</name>
        <dbReference type="ChEBI" id="CHEBI:29033"/>
    </cofactor>
</comment>
<dbReference type="AlphaFoldDB" id="A0A9W8B3R1"/>
<keyword evidence="10" id="KW-0560">Oxidoreductase</keyword>
<evidence type="ECO:0000256" key="7">
    <source>
        <dbReference type="ARBA" id="ARBA00047915"/>
    </source>
</evidence>
<reference evidence="10" key="1">
    <citation type="submission" date="2022-07" db="EMBL/GenBank/DDBJ databases">
        <title>Phylogenomic reconstructions and comparative analyses of Kickxellomycotina fungi.</title>
        <authorList>
            <person name="Reynolds N.K."/>
            <person name="Stajich J.E."/>
            <person name="Barry K."/>
            <person name="Grigoriev I.V."/>
            <person name="Crous P."/>
            <person name="Smith M.E."/>
        </authorList>
    </citation>
    <scope>NUCLEOTIDE SEQUENCE</scope>
    <source>
        <strain evidence="10">RSA 567</strain>
    </source>
</reference>
<dbReference type="SUPFAM" id="SSF51197">
    <property type="entry name" value="Clavaminate synthase-like"/>
    <property type="match status" value="1"/>
</dbReference>
<evidence type="ECO:0000313" key="11">
    <source>
        <dbReference type="Proteomes" id="UP001151582"/>
    </source>
</evidence>
<dbReference type="GO" id="GO:0008270">
    <property type="term" value="F:zinc ion binding"/>
    <property type="evidence" value="ECO:0007669"/>
    <property type="project" value="UniProtKB-KW"/>
</dbReference>
<name>A0A9W8B3R1_9FUNG</name>
<comment type="caution">
    <text evidence="10">The sequence shown here is derived from an EMBL/GenBank/DDBJ whole genome shotgun (WGS) entry which is preliminary data.</text>
</comment>
<dbReference type="PANTHER" id="PTHR23123">
    <property type="entry name" value="PHD/F-BOX CONTAINING PROTEIN"/>
    <property type="match status" value="1"/>
</dbReference>
<evidence type="ECO:0000256" key="6">
    <source>
        <dbReference type="ARBA" id="ARBA00022833"/>
    </source>
</evidence>
<evidence type="ECO:0000256" key="2">
    <source>
        <dbReference type="ARBA" id="ARBA00013246"/>
    </source>
</evidence>
<feature type="compositionally biased region" description="Polar residues" evidence="8">
    <location>
        <begin position="37"/>
        <end position="53"/>
    </location>
</feature>
<organism evidence="10 11">
    <name type="scientific">Dimargaris verticillata</name>
    <dbReference type="NCBI Taxonomy" id="2761393"/>
    <lineage>
        <taxon>Eukaryota</taxon>
        <taxon>Fungi</taxon>
        <taxon>Fungi incertae sedis</taxon>
        <taxon>Zoopagomycota</taxon>
        <taxon>Kickxellomycotina</taxon>
        <taxon>Dimargaritomycetes</taxon>
        <taxon>Dimargaritales</taxon>
        <taxon>Dimargaritaceae</taxon>
        <taxon>Dimargaris</taxon>
    </lineage>
</organism>
<keyword evidence="5" id="KW-0863">Zinc-finger</keyword>
<feature type="domain" description="Zinc finger PHD-type" evidence="9">
    <location>
        <begin position="28"/>
        <end position="99"/>
    </location>
</feature>